<gene>
    <name evidence="6" type="ORF">AMORRO_LOCUS4586</name>
</gene>
<dbReference type="EMBL" id="CAJVPV010002538">
    <property type="protein sequence ID" value="CAG8529155.1"/>
    <property type="molecule type" value="Genomic_DNA"/>
</dbReference>
<dbReference type="InterPro" id="IPR013894">
    <property type="entry name" value="RMI1_OB"/>
</dbReference>
<evidence type="ECO:0000259" key="4">
    <source>
        <dbReference type="Pfam" id="PF08585"/>
    </source>
</evidence>
<dbReference type="SMART" id="SM01161">
    <property type="entry name" value="DUF1767"/>
    <property type="match status" value="1"/>
</dbReference>
<dbReference type="PANTHER" id="PTHR14790">
    <property type="entry name" value="RECQ-MEDIATED GENOME INSTABILITY PROTEIN 1 RMI1"/>
    <property type="match status" value="1"/>
</dbReference>
<reference evidence="6" key="1">
    <citation type="submission" date="2021-06" db="EMBL/GenBank/DDBJ databases">
        <authorList>
            <person name="Kallberg Y."/>
            <person name="Tangrot J."/>
            <person name="Rosling A."/>
        </authorList>
    </citation>
    <scope>NUCLEOTIDE SEQUENCE</scope>
    <source>
        <strain evidence="6">CL551</strain>
    </source>
</reference>
<name>A0A9N9AHG9_9GLOM</name>
<feature type="compositionally biased region" description="Low complexity" evidence="3">
    <location>
        <begin position="400"/>
        <end position="410"/>
    </location>
</feature>
<feature type="region of interest" description="Disordered" evidence="3">
    <location>
        <begin position="560"/>
        <end position="618"/>
    </location>
</feature>
<feature type="region of interest" description="Disordered" evidence="3">
    <location>
        <begin position="313"/>
        <end position="354"/>
    </location>
</feature>
<evidence type="ECO:0000259" key="5">
    <source>
        <dbReference type="Pfam" id="PF21000"/>
    </source>
</evidence>
<sequence>MSFLFVKDRFEKINVQLQESWLKQCLDKLRHKPEYQNANNQRLYQAVYEEFLESDLRQSMKPLLPLSIDDAHKTIIGENRPITLQIVEIFEVGVSNQTLFDTISSHLSGSIKEGHKYSDVRDKQNEPIKFPKAMLKFYLTDGTQIVDAIEFKPLSQLDLLTPIGTKISVRRTLILRGVLCLEPQKVSVLGGFSNVSRSINNIQNQLEKRLGLPVTEYPREGQNVQGPNSISEENQSRHSSSNSIVSVGVNARANVISNGGLDSNLHLGNQNSTASNHNAATLVSKNDSLSTGLSNKAMTTDRINHVTINYRSSQNSNTSFSSTENISLSRNNTSLSTQTENTEPSQIQSTPRSKNNAQQLFNMFDQLWDKDELDNISFINSQVMSTNDNMHDGIPKDNNENCNSPNSSNKGKSHHKNNKLSVVDSKEDDVNMSSSNLHVSNEPHMENRITGDNNLFLMDDIEYDSSFMNFQDEGFEPAKICPNLREVGAFDVNSSNFRNSDGLGKSLKHKLGEDDLMEDEKPNEKKRCINNDDDLLGFDDFNPIELDDFELFVEDEIRQSGSTTEKSSHMSKNRDSVVTSSMNFGDPTKQDNSEKSSVPNEEQLREETSPTSSPPIISSMECFQLPAGSFDDISPIATYENTFNDITSLIDMPSSSALTDKGMSSNKPIKPTDSNGDVVVISDDEEENVMNNDLGEQLDRYNLIFDMSQDEELPSEEDLVRTSIFKNRSSARKI</sequence>
<evidence type="ECO:0000313" key="6">
    <source>
        <dbReference type="EMBL" id="CAG8529155.1"/>
    </source>
</evidence>
<feature type="region of interest" description="Disordered" evidence="3">
    <location>
        <begin position="387"/>
        <end position="446"/>
    </location>
</feature>
<dbReference type="Pfam" id="PF08585">
    <property type="entry name" value="RMI1_N_C"/>
    <property type="match status" value="1"/>
</dbReference>
<dbReference type="Proteomes" id="UP000789342">
    <property type="component" value="Unassembled WGS sequence"/>
</dbReference>
<proteinExistence type="inferred from homology"/>
<evidence type="ECO:0000256" key="1">
    <source>
        <dbReference type="ARBA" id="ARBA00006395"/>
    </source>
</evidence>
<feature type="domain" description="RecQ mediated genome instability protein 1 OB-fold" evidence="4">
    <location>
        <begin position="65"/>
        <end position="191"/>
    </location>
</feature>
<feature type="compositionally biased region" description="Low complexity" evidence="3">
    <location>
        <begin position="313"/>
        <end position="327"/>
    </location>
</feature>
<dbReference type="OrthoDB" id="341511at2759"/>
<dbReference type="InterPro" id="IPR049363">
    <property type="entry name" value="RMI1_N"/>
</dbReference>
<comment type="caution">
    <text evidence="6">The sequence shown here is derived from an EMBL/GenBank/DDBJ whole genome shotgun (WGS) entry which is preliminary data.</text>
</comment>
<feature type="compositionally biased region" description="Basic and acidic residues" evidence="3">
    <location>
        <begin position="389"/>
        <end position="399"/>
    </location>
</feature>
<feature type="compositionally biased region" description="Low complexity" evidence="3">
    <location>
        <begin position="229"/>
        <end position="242"/>
    </location>
</feature>
<accession>A0A9N9AHG9</accession>
<evidence type="ECO:0000256" key="3">
    <source>
        <dbReference type="SAM" id="MobiDB-lite"/>
    </source>
</evidence>
<dbReference type="PANTHER" id="PTHR14790:SF15">
    <property type="entry name" value="RECQ-MEDIATED GENOME INSTABILITY PROTEIN 1"/>
    <property type="match status" value="1"/>
</dbReference>
<dbReference type="GO" id="GO:0000712">
    <property type="term" value="P:resolution of meiotic recombination intermediates"/>
    <property type="evidence" value="ECO:0007669"/>
    <property type="project" value="TreeGrafter"/>
</dbReference>
<dbReference type="Pfam" id="PF21000">
    <property type="entry name" value="RMI1_N_N"/>
    <property type="match status" value="1"/>
</dbReference>
<protein>
    <recommendedName>
        <fullName evidence="2">RecQ-mediated genome instability protein 1</fullName>
    </recommendedName>
</protein>
<comment type="similarity">
    <text evidence="1">Belongs to the RMI1 family.</text>
</comment>
<feature type="compositionally biased region" description="Low complexity" evidence="3">
    <location>
        <begin position="609"/>
        <end position="618"/>
    </location>
</feature>
<dbReference type="Gene3D" id="2.40.50.770">
    <property type="entry name" value="RecQ-mediated genome instability protein Rmi1, C-terminal domain"/>
    <property type="match status" value="1"/>
</dbReference>
<feature type="domain" description="RMI1 N-terminal" evidence="5">
    <location>
        <begin position="13"/>
        <end position="59"/>
    </location>
</feature>
<organism evidence="6 7">
    <name type="scientific">Acaulospora morrowiae</name>
    <dbReference type="NCBI Taxonomy" id="94023"/>
    <lineage>
        <taxon>Eukaryota</taxon>
        <taxon>Fungi</taxon>
        <taxon>Fungi incertae sedis</taxon>
        <taxon>Mucoromycota</taxon>
        <taxon>Glomeromycotina</taxon>
        <taxon>Glomeromycetes</taxon>
        <taxon>Diversisporales</taxon>
        <taxon>Acaulosporaceae</taxon>
        <taxon>Acaulospora</taxon>
    </lineage>
</organism>
<dbReference type="GO" id="GO:0000724">
    <property type="term" value="P:double-strand break repair via homologous recombination"/>
    <property type="evidence" value="ECO:0007669"/>
    <property type="project" value="TreeGrafter"/>
</dbReference>
<dbReference type="InterPro" id="IPR042470">
    <property type="entry name" value="RMI1_N_C_sf"/>
</dbReference>
<keyword evidence="7" id="KW-1185">Reference proteome</keyword>
<evidence type="ECO:0000256" key="2">
    <source>
        <dbReference type="ARBA" id="ARBA00018987"/>
    </source>
</evidence>
<feature type="region of interest" description="Disordered" evidence="3">
    <location>
        <begin position="218"/>
        <end position="242"/>
    </location>
</feature>
<dbReference type="AlphaFoldDB" id="A0A9N9AHG9"/>
<dbReference type="GO" id="GO:0031422">
    <property type="term" value="C:RecQ family helicase-topoisomerase III complex"/>
    <property type="evidence" value="ECO:0007669"/>
    <property type="project" value="TreeGrafter"/>
</dbReference>
<feature type="compositionally biased region" description="Polar residues" evidence="3">
    <location>
        <begin position="328"/>
        <end position="354"/>
    </location>
</feature>
<evidence type="ECO:0000313" key="7">
    <source>
        <dbReference type="Proteomes" id="UP000789342"/>
    </source>
</evidence>
<feature type="compositionally biased region" description="Basic and acidic residues" evidence="3">
    <location>
        <begin position="566"/>
        <end position="575"/>
    </location>
</feature>
<dbReference type="GO" id="GO:0016604">
    <property type="term" value="C:nuclear body"/>
    <property type="evidence" value="ECO:0007669"/>
    <property type="project" value="TreeGrafter"/>
</dbReference>